<keyword evidence="3" id="KW-1185">Reference proteome</keyword>
<dbReference type="Proteomes" id="UP000241436">
    <property type="component" value="Unassembled WGS sequence"/>
</dbReference>
<comment type="caution">
    <text evidence="2">The sequence shown here is derived from an EMBL/GenBank/DDBJ whole genome shotgun (WGS) entry which is preliminary data.</text>
</comment>
<dbReference type="RefSeq" id="WP_107562808.1">
    <property type="nucleotide sequence ID" value="NZ_NVQC01000022.1"/>
</dbReference>
<evidence type="ECO:0000313" key="3">
    <source>
        <dbReference type="Proteomes" id="UP000241436"/>
    </source>
</evidence>
<reference evidence="3" key="2">
    <citation type="journal article" date="2018" name="Environ. Microbiol.">
        <title>Bloom of a denitrifying methanotroph, 'Candidatus Methylomirabilis limnetica', in a deep stratified lake.</title>
        <authorList>
            <person name="Graf J.S."/>
            <person name="Mayr M.J."/>
            <person name="Marchant H.K."/>
            <person name="Tienken D."/>
            <person name="Hach P.F."/>
            <person name="Brand A."/>
            <person name="Schubert C.J."/>
            <person name="Kuypers M.M."/>
            <person name="Milucka J."/>
        </authorList>
    </citation>
    <scope>NUCLEOTIDE SEQUENCE [LARGE SCALE GENOMIC DNA]</scope>
    <source>
        <strain evidence="3">Zug</strain>
    </source>
</reference>
<organism evidence="2 3">
    <name type="scientific">Candidatus Methylomirabilis limnetica</name>
    <dbReference type="NCBI Taxonomy" id="2033718"/>
    <lineage>
        <taxon>Bacteria</taxon>
        <taxon>Candidatus Methylomirabilota</taxon>
        <taxon>Candidatus Methylomirabilia</taxon>
        <taxon>Candidatus Methylomirabilales</taxon>
        <taxon>Candidatus Methylomirabilaceae</taxon>
        <taxon>Candidatus Methylomirabilis</taxon>
    </lineage>
</organism>
<protein>
    <submittedName>
        <fullName evidence="2">Uncharacterized protein</fullName>
    </submittedName>
</protein>
<gene>
    <name evidence="2" type="ORF">CLG94_09090</name>
</gene>
<accession>A0A2T4TXQ2</accession>
<dbReference type="AlphaFoldDB" id="A0A2T4TXQ2"/>
<feature type="region of interest" description="Disordered" evidence="1">
    <location>
        <begin position="41"/>
        <end position="62"/>
    </location>
</feature>
<proteinExistence type="predicted"/>
<sequence>MRSKYGIRVWVHLLGGDLAVAEVEDVGVEPRPNPWAGQILNATEAPLEQNGERNQVKSDQRS</sequence>
<dbReference type="EMBL" id="NVQC01000022">
    <property type="protein sequence ID" value="PTL35895.1"/>
    <property type="molecule type" value="Genomic_DNA"/>
</dbReference>
<evidence type="ECO:0000313" key="2">
    <source>
        <dbReference type="EMBL" id="PTL35895.1"/>
    </source>
</evidence>
<reference evidence="2 3" key="1">
    <citation type="submission" date="2017-09" db="EMBL/GenBank/DDBJ databases">
        <title>Bloom of a denitrifying methanotroph, Candidatus Methylomirabilis limnetica, in a deep stratified lake.</title>
        <authorList>
            <person name="Graf J.S."/>
            <person name="Marchant H.K."/>
            <person name="Tienken D."/>
            <person name="Hach P.F."/>
            <person name="Brand A."/>
            <person name="Schubert C.J."/>
            <person name="Kuypers M.M."/>
            <person name="Milucka J."/>
        </authorList>
    </citation>
    <scope>NUCLEOTIDE SEQUENCE [LARGE SCALE GENOMIC DNA]</scope>
    <source>
        <strain evidence="2 3">Zug</strain>
    </source>
</reference>
<name>A0A2T4TXQ2_9BACT</name>
<feature type="compositionally biased region" description="Basic and acidic residues" evidence="1">
    <location>
        <begin position="50"/>
        <end position="62"/>
    </location>
</feature>
<evidence type="ECO:0000256" key="1">
    <source>
        <dbReference type="SAM" id="MobiDB-lite"/>
    </source>
</evidence>